<dbReference type="AlphaFoldDB" id="T1KQK6"/>
<name>T1KQK6_TETUR</name>
<protein>
    <submittedName>
        <fullName evidence="1">Uncharacterized protein</fullName>
    </submittedName>
</protein>
<dbReference type="Proteomes" id="UP000015104">
    <property type="component" value="Unassembled WGS sequence"/>
</dbReference>
<evidence type="ECO:0000313" key="2">
    <source>
        <dbReference type="Proteomes" id="UP000015104"/>
    </source>
</evidence>
<keyword evidence="2" id="KW-1185">Reference proteome</keyword>
<dbReference type="EMBL" id="CAEY01000377">
    <property type="status" value="NOT_ANNOTATED_CDS"/>
    <property type="molecule type" value="Genomic_DNA"/>
</dbReference>
<evidence type="ECO:0000313" key="1">
    <source>
        <dbReference type="EnsemblMetazoa" id="tetur18g00270.1"/>
    </source>
</evidence>
<dbReference type="EnsemblMetazoa" id="tetur18g00270.1">
    <property type="protein sequence ID" value="tetur18g00270.1"/>
    <property type="gene ID" value="tetur18g00270"/>
</dbReference>
<sequence>MKNFWQPNEFAFHTDLQKLVNKDNPIELEDSEIAFNGVS</sequence>
<dbReference type="HOGENOM" id="CLU_3320635_0_0_1"/>
<organism evidence="1 2">
    <name type="scientific">Tetranychus urticae</name>
    <name type="common">Two-spotted spider mite</name>
    <dbReference type="NCBI Taxonomy" id="32264"/>
    <lineage>
        <taxon>Eukaryota</taxon>
        <taxon>Metazoa</taxon>
        <taxon>Ecdysozoa</taxon>
        <taxon>Arthropoda</taxon>
        <taxon>Chelicerata</taxon>
        <taxon>Arachnida</taxon>
        <taxon>Acari</taxon>
        <taxon>Acariformes</taxon>
        <taxon>Trombidiformes</taxon>
        <taxon>Prostigmata</taxon>
        <taxon>Eleutherengona</taxon>
        <taxon>Raphignathae</taxon>
        <taxon>Tetranychoidea</taxon>
        <taxon>Tetranychidae</taxon>
        <taxon>Tetranychus</taxon>
    </lineage>
</organism>
<reference evidence="2" key="1">
    <citation type="submission" date="2011-08" db="EMBL/GenBank/DDBJ databases">
        <authorList>
            <person name="Rombauts S."/>
        </authorList>
    </citation>
    <scope>NUCLEOTIDE SEQUENCE</scope>
    <source>
        <strain evidence="2">London</strain>
    </source>
</reference>
<proteinExistence type="predicted"/>
<reference evidence="1" key="2">
    <citation type="submission" date="2015-06" db="UniProtKB">
        <authorList>
            <consortium name="EnsemblMetazoa"/>
        </authorList>
    </citation>
    <scope>IDENTIFICATION</scope>
</reference>
<accession>T1KQK6</accession>